<dbReference type="GO" id="GO:2001069">
    <property type="term" value="F:glycogen binding"/>
    <property type="evidence" value="ECO:0007669"/>
    <property type="project" value="TreeGrafter"/>
</dbReference>
<dbReference type="InterPro" id="IPR038175">
    <property type="entry name" value="CBM21_dom_sf"/>
</dbReference>
<name>A0A8K0KAQ6_LADFU</name>
<reference evidence="3" key="2">
    <citation type="submission" date="2017-10" db="EMBL/GenBank/DDBJ databases">
        <title>Ladona fulva Genome sequencing and assembly.</title>
        <authorList>
            <person name="Murali S."/>
            <person name="Richards S."/>
            <person name="Bandaranaike D."/>
            <person name="Bellair M."/>
            <person name="Blankenburg K."/>
            <person name="Chao H."/>
            <person name="Dinh H."/>
            <person name="Doddapaneni H."/>
            <person name="Dugan-Rocha S."/>
            <person name="Elkadiri S."/>
            <person name="Gnanaolivu R."/>
            <person name="Hernandez B."/>
            <person name="Skinner E."/>
            <person name="Javaid M."/>
            <person name="Lee S."/>
            <person name="Li M."/>
            <person name="Ming W."/>
            <person name="Munidasa M."/>
            <person name="Muniz J."/>
            <person name="Nguyen L."/>
            <person name="Hughes D."/>
            <person name="Osuji N."/>
            <person name="Pu L.-L."/>
            <person name="Puazo M."/>
            <person name="Qu C."/>
            <person name="Quiroz J."/>
            <person name="Raj R."/>
            <person name="Weissenberger G."/>
            <person name="Xin Y."/>
            <person name="Zou X."/>
            <person name="Han Y."/>
            <person name="Worley K."/>
            <person name="Muzny D."/>
            <person name="Gibbs R."/>
        </authorList>
    </citation>
    <scope>NUCLEOTIDE SEQUENCE</scope>
    <source>
        <strain evidence="3">Sampled in the wild</strain>
    </source>
</reference>
<evidence type="ECO:0000256" key="1">
    <source>
        <dbReference type="SAM" id="MobiDB-lite"/>
    </source>
</evidence>
<reference evidence="3" key="1">
    <citation type="submission" date="2013-04" db="EMBL/GenBank/DDBJ databases">
        <authorList>
            <person name="Qu J."/>
            <person name="Murali S.C."/>
            <person name="Bandaranaike D."/>
            <person name="Bellair M."/>
            <person name="Blankenburg K."/>
            <person name="Chao H."/>
            <person name="Dinh H."/>
            <person name="Doddapaneni H."/>
            <person name="Downs B."/>
            <person name="Dugan-Rocha S."/>
            <person name="Elkadiri S."/>
            <person name="Gnanaolivu R.D."/>
            <person name="Hernandez B."/>
            <person name="Javaid M."/>
            <person name="Jayaseelan J.C."/>
            <person name="Lee S."/>
            <person name="Li M."/>
            <person name="Ming W."/>
            <person name="Munidasa M."/>
            <person name="Muniz J."/>
            <person name="Nguyen L."/>
            <person name="Ongeri F."/>
            <person name="Osuji N."/>
            <person name="Pu L.-L."/>
            <person name="Puazo M."/>
            <person name="Qu C."/>
            <person name="Quiroz J."/>
            <person name="Raj R."/>
            <person name="Weissenberger G."/>
            <person name="Xin Y."/>
            <person name="Zou X."/>
            <person name="Han Y."/>
            <person name="Richards S."/>
            <person name="Worley K."/>
            <person name="Muzny D."/>
            <person name="Gibbs R."/>
        </authorList>
    </citation>
    <scope>NUCLEOTIDE SEQUENCE</scope>
    <source>
        <strain evidence="3">Sampled in the wild</strain>
    </source>
</reference>
<feature type="compositionally biased region" description="Polar residues" evidence="1">
    <location>
        <begin position="913"/>
        <end position="922"/>
    </location>
</feature>
<evidence type="ECO:0000313" key="4">
    <source>
        <dbReference type="Proteomes" id="UP000792457"/>
    </source>
</evidence>
<feature type="compositionally biased region" description="Polar residues" evidence="1">
    <location>
        <begin position="325"/>
        <end position="339"/>
    </location>
</feature>
<feature type="compositionally biased region" description="Basic and acidic residues" evidence="1">
    <location>
        <begin position="398"/>
        <end position="409"/>
    </location>
</feature>
<proteinExistence type="predicted"/>
<feature type="region of interest" description="Disordered" evidence="1">
    <location>
        <begin position="306"/>
        <end position="438"/>
    </location>
</feature>
<dbReference type="EMBL" id="KZ308560">
    <property type="protein sequence ID" value="KAG8231571.1"/>
    <property type="molecule type" value="Genomic_DNA"/>
</dbReference>
<feature type="compositionally biased region" description="Low complexity" evidence="1">
    <location>
        <begin position="384"/>
        <end position="393"/>
    </location>
</feature>
<dbReference type="OrthoDB" id="8942186at2759"/>
<dbReference type="InterPro" id="IPR050782">
    <property type="entry name" value="PP1_regulatory_subunit_3"/>
</dbReference>
<feature type="compositionally biased region" description="Gly residues" evidence="1">
    <location>
        <begin position="88"/>
        <end position="97"/>
    </location>
</feature>
<keyword evidence="4" id="KW-1185">Reference proteome</keyword>
<sequence length="937" mass="101407">MPTEREACGLGAFLPVSCRGRAESFARRLHTRLRSLGGGAGGSTDLLRGMDDDEEGLDLACAMEGWGARGEGDGEMETQAGDCEVPGGSRGAEGGCGAKYRSTDRGVPGTVTVQQPHPTAGPAGHSPSPTSGSSPPFSSSPRPRLDSGLESLGSPNSGTPPRPGSNGSESGVAGINTPANGYFSPPNDAGFSSGTWHPSPSPERDNNSRSPYQRVNRRRREAKWPPAHQVEPLLGDGEAPLPNFLECYPQAGVDSPPETSWSPSSMSPENGVGAGMRFVSSGGGDELDGRGGAEYWSPYSYYRHGHPARSPATPPLLQSPDLSFPINSKGINSPTSYTPPCSPMSPAETNFESHNCSGNSLGKSPISEVEEEGEVEDVKEVSSSEEVSATQEEIVPVENHEAVVTENSKEVTNGHGPEDSSEVEEIEEIHNPSFDPPRTTILEANVLSFNLKLMRISSVDIQEESKPAEEEIVVEEVKDDEPQAAVAGAIENEKSETFAGEEEDVLSEDSMERDIQSLAETIYGKGAGVEGIDDTEDEREVSVVRPTGEGDCSPEVETVDEAELRKKYLDADSSDMDLKAVRMICEEMASRARKGESDVIIFSVVDEEGKAKEESEKQQSEDETERRVVERHEEVEEEEERHERTPRVRRSTSLKTGKTPPGTPSRKKIVRFADVLGLDLADVRTFLDEIPYVPRSAFQDLAPESSFEPVAVAAHWEIGSTTRVVASARRPRRYHLTPLFPQPGAAADFMDRVRERFVCLESAVEEDVDDEEDDGSDFFGVNCWSLLGTVRVRNLAFHKSVHARASADGWRSHADVPASFLPGSCDGFSDRFAFEIRPGIPPTGGSIGTAPFPRRIPSGGRLEFAVRFQCQGSQYWDNNMGANYVFSVEPLLNPDGSSSKSKEEDKPPKTPANPRSQTQAFQYLSLPSPDSGWASFL</sequence>
<dbReference type="Pfam" id="PF03370">
    <property type="entry name" value="CBM_21"/>
    <property type="match status" value="1"/>
</dbReference>
<accession>A0A8K0KAQ6</accession>
<feature type="region of interest" description="Disordered" evidence="1">
    <location>
        <begin position="895"/>
        <end position="937"/>
    </location>
</feature>
<feature type="compositionally biased region" description="Polar residues" evidence="1">
    <location>
        <begin position="257"/>
        <end position="268"/>
    </location>
</feature>
<dbReference type="GO" id="GO:0008157">
    <property type="term" value="F:protein phosphatase 1 binding"/>
    <property type="evidence" value="ECO:0007669"/>
    <property type="project" value="TreeGrafter"/>
</dbReference>
<feature type="compositionally biased region" description="Polar residues" evidence="1">
    <location>
        <begin position="347"/>
        <end position="362"/>
    </location>
</feature>
<feature type="region of interest" description="Disordered" evidence="1">
    <location>
        <begin position="526"/>
        <end position="554"/>
    </location>
</feature>
<evidence type="ECO:0000259" key="2">
    <source>
        <dbReference type="PROSITE" id="PS51159"/>
    </source>
</evidence>
<evidence type="ECO:0000313" key="3">
    <source>
        <dbReference type="EMBL" id="KAG8231571.1"/>
    </source>
</evidence>
<dbReference type="Gene3D" id="2.60.40.2440">
    <property type="entry name" value="Carbohydrate binding type-21 domain"/>
    <property type="match status" value="1"/>
</dbReference>
<feature type="domain" description="CBM21" evidence="2">
    <location>
        <begin position="763"/>
        <end position="887"/>
    </location>
</feature>
<dbReference type="PANTHER" id="PTHR12307">
    <property type="entry name" value="PROTEIN PHOSPHATASE 1 REGULATORY SUBUNIT"/>
    <property type="match status" value="1"/>
</dbReference>
<dbReference type="InterPro" id="IPR005036">
    <property type="entry name" value="CBM21_dom"/>
</dbReference>
<feature type="region of interest" description="Disordered" evidence="1">
    <location>
        <begin position="608"/>
        <end position="666"/>
    </location>
</feature>
<dbReference type="PANTHER" id="PTHR12307:SF36">
    <property type="entry name" value="GLYCOGEN-BINDING SUBUNIT 76A"/>
    <property type="match status" value="1"/>
</dbReference>
<dbReference type="PROSITE" id="PS51159">
    <property type="entry name" value="CBM21"/>
    <property type="match status" value="1"/>
</dbReference>
<dbReference type="GO" id="GO:0005979">
    <property type="term" value="P:regulation of glycogen biosynthetic process"/>
    <property type="evidence" value="ECO:0007669"/>
    <property type="project" value="TreeGrafter"/>
</dbReference>
<feature type="compositionally biased region" description="Basic and acidic residues" evidence="1">
    <location>
        <begin position="608"/>
        <end position="634"/>
    </location>
</feature>
<organism evidence="3 4">
    <name type="scientific">Ladona fulva</name>
    <name type="common">Scarce chaser dragonfly</name>
    <name type="synonym">Libellula fulva</name>
    <dbReference type="NCBI Taxonomy" id="123851"/>
    <lineage>
        <taxon>Eukaryota</taxon>
        <taxon>Metazoa</taxon>
        <taxon>Ecdysozoa</taxon>
        <taxon>Arthropoda</taxon>
        <taxon>Hexapoda</taxon>
        <taxon>Insecta</taxon>
        <taxon>Pterygota</taxon>
        <taxon>Palaeoptera</taxon>
        <taxon>Odonata</taxon>
        <taxon>Epiprocta</taxon>
        <taxon>Anisoptera</taxon>
        <taxon>Libelluloidea</taxon>
        <taxon>Libellulidae</taxon>
        <taxon>Ladona</taxon>
    </lineage>
</organism>
<feature type="compositionally biased region" description="Low complexity" evidence="1">
    <location>
        <begin position="126"/>
        <end position="142"/>
    </location>
</feature>
<protein>
    <recommendedName>
        <fullName evidence="2">CBM21 domain-containing protein</fullName>
    </recommendedName>
</protein>
<comment type="caution">
    <text evidence="3">The sequence shown here is derived from an EMBL/GenBank/DDBJ whole genome shotgun (WGS) entry which is preliminary data.</text>
</comment>
<dbReference type="Proteomes" id="UP000792457">
    <property type="component" value="Unassembled WGS sequence"/>
</dbReference>
<gene>
    <name evidence="3" type="ORF">J437_LFUL011567</name>
</gene>
<dbReference type="AlphaFoldDB" id="A0A8K0KAQ6"/>
<dbReference type="GO" id="GO:0000164">
    <property type="term" value="C:protein phosphatase type 1 complex"/>
    <property type="evidence" value="ECO:0007669"/>
    <property type="project" value="TreeGrafter"/>
</dbReference>
<feature type="region of interest" description="Disordered" evidence="1">
    <location>
        <begin position="69"/>
        <end position="285"/>
    </location>
</feature>